<keyword evidence="1" id="KW-0131">Cell cycle</keyword>
<dbReference type="KEGG" id="xyk:GT347_13555"/>
<dbReference type="Proteomes" id="UP000464787">
    <property type="component" value="Chromosome"/>
</dbReference>
<name>A0A857JFD7_9BURK</name>
<reference evidence="1 2" key="1">
    <citation type="submission" date="2020-01" db="EMBL/GenBank/DDBJ databases">
        <title>Genome sequencing of strain KACC 21265.</title>
        <authorList>
            <person name="Heo J."/>
            <person name="Kim S.-J."/>
            <person name="Kim J.-S."/>
            <person name="Hong S.-B."/>
            <person name="Kwon S.-W."/>
        </authorList>
    </citation>
    <scope>NUCLEOTIDE SEQUENCE [LARGE SCALE GENOMIC DNA]</scope>
    <source>
        <strain evidence="1 2">KACC 21265</strain>
    </source>
</reference>
<evidence type="ECO:0000313" key="2">
    <source>
        <dbReference type="Proteomes" id="UP000464787"/>
    </source>
</evidence>
<keyword evidence="1" id="KW-0132">Cell division</keyword>
<gene>
    <name evidence="1" type="ORF">GT347_13555</name>
</gene>
<proteinExistence type="predicted"/>
<dbReference type="GO" id="GO:0051301">
    <property type="term" value="P:cell division"/>
    <property type="evidence" value="ECO:0007669"/>
    <property type="project" value="UniProtKB-KW"/>
</dbReference>
<organism evidence="1 2">
    <name type="scientific">Xylophilus rhododendri</name>
    <dbReference type="NCBI Taxonomy" id="2697032"/>
    <lineage>
        <taxon>Bacteria</taxon>
        <taxon>Pseudomonadati</taxon>
        <taxon>Pseudomonadota</taxon>
        <taxon>Betaproteobacteria</taxon>
        <taxon>Burkholderiales</taxon>
        <taxon>Xylophilus</taxon>
    </lineage>
</organism>
<keyword evidence="2" id="KW-1185">Reference proteome</keyword>
<sequence length="216" mass="22078">MLILAACAGAGAYAAGPKLYDTGPSQDSAFVRFVNAAPERLEVVSGQARLPLPADKPVSDYLSVKPNSDIGGNFEGGARRGPVKVRIAPGAFATVVALPGADAKALNTVVITESPDDFNGLKSAIAFYNFDAGCKAAGLQSAGKAVGIFNGLAEKTVQRRMVNPIALAVQPTCEGKPRGAPVDLGQLKAGERYSLLLVPAGAGASRLIFAADAIAR</sequence>
<dbReference type="EMBL" id="CP047650">
    <property type="protein sequence ID" value="QHJ01539.1"/>
    <property type="molecule type" value="Genomic_DNA"/>
</dbReference>
<accession>A0A857JFD7</accession>
<dbReference type="AlphaFoldDB" id="A0A857JFD7"/>
<evidence type="ECO:0000313" key="1">
    <source>
        <dbReference type="EMBL" id="QHJ01539.1"/>
    </source>
</evidence>
<protein>
    <submittedName>
        <fullName evidence="1">Cell division protein FtsQ</fullName>
    </submittedName>
</protein>